<sequence>MTADLPAPAPTRDDRNRKDLHDWLTEWRYWLGGAVILSALWAARCAQREELSHYWPVTPLGVWAAVLIALAIWPRGSDGTED</sequence>
<name>A0ABU0QR31_9ACTN</name>
<protein>
    <recommendedName>
        <fullName evidence="4">Integral membrane protein</fullName>
    </recommendedName>
</protein>
<evidence type="ECO:0000313" key="2">
    <source>
        <dbReference type="EMBL" id="MDQ0749610.1"/>
    </source>
</evidence>
<evidence type="ECO:0000313" key="3">
    <source>
        <dbReference type="Proteomes" id="UP001232755"/>
    </source>
</evidence>
<evidence type="ECO:0008006" key="4">
    <source>
        <dbReference type="Google" id="ProtNLM"/>
    </source>
</evidence>
<keyword evidence="1" id="KW-1133">Transmembrane helix</keyword>
<keyword evidence="1" id="KW-0472">Membrane</keyword>
<organism evidence="2 3">
    <name type="scientific">Streptomyces africanus</name>
    <dbReference type="NCBI Taxonomy" id="231024"/>
    <lineage>
        <taxon>Bacteria</taxon>
        <taxon>Bacillati</taxon>
        <taxon>Actinomycetota</taxon>
        <taxon>Actinomycetes</taxon>
        <taxon>Kitasatosporales</taxon>
        <taxon>Streptomycetaceae</taxon>
        <taxon>Streptomyces</taxon>
    </lineage>
</organism>
<dbReference type="Proteomes" id="UP001232755">
    <property type="component" value="Unassembled WGS sequence"/>
</dbReference>
<keyword evidence="3" id="KW-1185">Reference proteome</keyword>
<feature type="transmembrane region" description="Helical" evidence="1">
    <location>
        <begin position="27"/>
        <end position="43"/>
    </location>
</feature>
<dbReference type="EMBL" id="JAUSYP010000001">
    <property type="protein sequence ID" value="MDQ0749610.1"/>
    <property type="molecule type" value="Genomic_DNA"/>
</dbReference>
<evidence type="ECO:0000256" key="1">
    <source>
        <dbReference type="SAM" id="Phobius"/>
    </source>
</evidence>
<reference evidence="2 3" key="1">
    <citation type="submission" date="2023-07" db="EMBL/GenBank/DDBJ databases">
        <title>Comparative genomics of wheat-associated soil bacteria to identify genetic determinants of phenazine resistance.</title>
        <authorList>
            <person name="Mouncey N."/>
        </authorList>
    </citation>
    <scope>NUCLEOTIDE SEQUENCE [LARGE SCALE GENOMIC DNA]</scope>
    <source>
        <strain evidence="2 3">B3I12</strain>
    </source>
</reference>
<comment type="caution">
    <text evidence="2">The sequence shown here is derived from an EMBL/GenBank/DDBJ whole genome shotgun (WGS) entry which is preliminary data.</text>
</comment>
<dbReference type="RefSeq" id="WP_307176151.1">
    <property type="nucleotide sequence ID" value="NZ_JAUSYP010000001.1"/>
</dbReference>
<keyword evidence="1" id="KW-0812">Transmembrane</keyword>
<proteinExistence type="predicted"/>
<feature type="transmembrane region" description="Helical" evidence="1">
    <location>
        <begin position="55"/>
        <end position="73"/>
    </location>
</feature>
<accession>A0ABU0QR31</accession>
<gene>
    <name evidence="2" type="ORF">QF034_003841</name>
</gene>